<dbReference type="InterPro" id="IPR006620">
    <property type="entry name" value="Pro_4_hyd_alph"/>
</dbReference>
<dbReference type="PROSITE" id="PS51471">
    <property type="entry name" value="FE2OG_OXY"/>
    <property type="match status" value="1"/>
</dbReference>
<proteinExistence type="predicted"/>
<feature type="compositionally biased region" description="Low complexity" evidence="13">
    <location>
        <begin position="824"/>
        <end position="858"/>
    </location>
</feature>
<evidence type="ECO:0000256" key="11">
    <source>
        <dbReference type="ARBA" id="ARBA00023180"/>
    </source>
</evidence>
<comment type="subcellular location">
    <subcellularLocation>
        <location evidence="2">Endoplasmic reticulum</location>
    </subcellularLocation>
</comment>
<dbReference type="Pfam" id="PF25342">
    <property type="entry name" value="GT_PLOD"/>
    <property type="match status" value="2"/>
</dbReference>
<dbReference type="Gene3D" id="3.90.550.10">
    <property type="entry name" value="Spore Coat Polysaccharide Biosynthesis Protein SpsA, Chain A"/>
    <property type="match status" value="1"/>
</dbReference>
<evidence type="ECO:0000313" key="16">
    <source>
        <dbReference type="Proteomes" id="UP000677054"/>
    </source>
</evidence>
<dbReference type="GO" id="GO:0005783">
    <property type="term" value="C:endoplasmic reticulum"/>
    <property type="evidence" value="ECO:0007669"/>
    <property type="project" value="UniProtKB-SubCell"/>
</dbReference>
<keyword evidence="4" id="KW-0479">Metal-binding</keyword>
<evidence type="ECO:0000256" key="6">
    <source>
        <dbReference type="ARBA" id="ARBA00022824"/>
    </source>
</evidence>
<dbReference type="PANTHER" id="PTHR10730:SF45">
    <property type="entry name" value="PROCOLLAGEN-LYSINE,2-OXOGLUTARATE 5-DIOXYGENASE"/>
    <property type="match status" value="1"/>
</dbReference>
<evidence type="ECO:0000256" key="5">
    <source>
        <dbReference type="ARBA" id="ARBA00022729"/>
    </source>
</evidence>
<comment type="catalytic activity">
    <reaction evidence="12">
        <text>L-lysyl-[collagen] + 2-oxoglutarate + O2 = (5R)-5-hydroxy-L-lysyl-[collagen] + succinate + CO2</text>
        <dbReference type="Rhea" id="RHEA:16569"/>
        <dbReference type="Rhea" id="RHEA-COMP:12751"/>
        <dbReference type="Rhea" id="RHEA-COMP:12752"/>
        <dbReference type="ChEBI" id="CHEBI:15379"/>
        <dbReference type="ChEBI" id="CHEBI:16526"/>
        <dbReference type="ChEBI" id="CHEBI:16810"/>
        <dbReference type="ChEBI" id="CHEBI:29969"/>
        <dbReference type="ChEBI" id="CHEBI:30031"/>
        <dbReference type="ChEBI" id="CHEBI:133442"/>
        <dbReference type="EC" id="1.14.11.4"/>
    </reaction>
</comment>
<dbReference type="EMBL" id="LR900106">
    <property type="protein sequence ID" value="CAD7244228.1"/>
    <property type="molecule type" value="Genomic_DNA"/>
</dbReference>
<comment type="cofactor">
    <cofactor evidence="1">
        <name>L-ascorbate</name>
        <dbReference type="ChEBI" id="CHEBI:38290"/>
    </cofactor>
</comment>
<feature type="compositionally biased region" description="Acidic residues" evidence="13">
    <location>
        <begin position="862"/>
        <end position="873"/>
    </location>
</feature>
<dbReference type="PANTHER" id="PTHR10730">
    <property type="entry name" value="PROCOLLAGEN-LYSINE,2-OXOGLUTARATE 5-DIOXYGENASE/GLYCOSYLTRANSFERASE 25 FAMILY MEMBER"/>
    <property type="match status" value="1"/>
</dbReference>
<dbReference type="GO" id="GO:0008475">
    <property type="term" value="F:procollagen-lysine 5-dioxygenase activity"/>
    <property type="evidence" value="ECO:0007669"/>
    <property type="project" value="UniProtKB-EC"/>
</dbReference>
<dbReference type="InterPro" id="IPR050757">
    <property type="entry name" value="Collagen_mod_GT25"/>
</dbReference>
<organism evidence="15">
    <name type="scientific">Darwinula stevensoni</name>
    <dbReference type="NCBI Taxonomy" id="69355"/>
    <lineage>
        <taxon>Eukaryota</taxon>
        <taxon>Metazoa</taxon>
        <taxon>Ecdysozoa</taxon>
        <taxon>Arthropoda</taxon>
        <taxon>Crustacea</taxon>
        <taxon>Oligostraca</taxon>
        <taxon>Ostracoda</taxon>
        <taxon>Podocopa</taxon>
        <taxon>Podocopida</taxon>
        <taxon>Darwinulocopina</taxon>
        <taxon>Darwinuloidea</taxon>
        <taxon>Darwinulidae</taxon>
        <taxon>Darwinula</taxon>
    </lineage>
</organism>
<name>A0A7R8X538_9CRUS</name>
<keyword evidence="5" id="KW-0732">Signal</keyword>
<dbReference type="EC" id="1.14.11.4" evidence="3"/>
<feature type="region of interest" description="Disordered" evidence="13">
    <location>
        <begin position="822"/>
        <end position="874"/>
    </location>
</feature>
<dbReference type="InterPro" id="IPR057589">
    <property type="entry name" value="GT_PLOD"/>
</dbReference>
<keyword evidence="8" id="KW-0223">Dioxygenase</keyword>
<gene>
    <name evidence="15" type="ORF">DSTB1V02_LOCUS4128</name>
</gene>
<reference evidence="15" key="1">
    <citation type="submission" date="2020-11" db="EMBL/GenBank/DDBJ databases">
        <authorList>
            <person name="Tran Van P."/>
        </authorList>
    </citation>
    <scope>NUCLEOTIDE SEQUENCE</scope>
</reference>
<keyword evidence="6" id="KW-0256">Endoplasmic reticulum</keyword>
<feature type="domain" description="Fe2OG dioxygenase" evidence="14">
    <location>
        <begin position="706"/>
        <end position="799"/>
    </location>
</feature>
<dbReference type="SMART" id="SM00702">
    <property type="entry name" value="P4Hc"/>
    <property type="match status" value="1"/>
</dbReference>
<dbReference type="InterPro" id="IPR044861">
    <property type="entry name" value="IPNS-like_FE2OG_OXY"/>
</dbReference>
<evidence type="ECO:0000256" key="7">
    <source>
        <dbReference type="ARBA" id="ARBA00022896"/>
    </source>
</evidence>
<dbReference type="GO" id="GO:0031418">
    <property type="term" value="F:L-ascorbic acid binding"/>
    <property type="evidence" value="ECO:0007669"/>
    <property type="project" value="UniProtKB-KW"/>
</dbReference>
<evidence type="ECO:0000256" key="1">
    <source>
        <dbReference type="ARBA" id="ARBA00001961"/>
    </source>
</evidence>
<dbReference type="OrthoDB" id="69177at2759"/>
<dbReference type="Pfam" id="PF25238">
    <property type="entry name" value="OGFOD2-like"/>
    <property type="match status" value="1"/>
</dbReference>
<dbReference type="AlphaFoldDB" id="A0A7R8X538"/>
<evidence type="ECO:0000256" key="9">
    <source>
        <dbReference type="ARBA" id="ARBA00023002"/>
    </source>
</evidence>
<evidence type="ECO:0000256" key="10">
    <source>
        <dbReference type="ARBA" id="ARBA00023004"/>
    </source>
</evidence>
<dbReference type="Gene3D" id="2.60.120.620">
    <property type="entry name" value="q2cbj1_9rhob like domain"/>
    <property type="match status" value="1"/>
</dbReference>
<evidence type="ECO:0000256" key="8">
    <source>
        <dbReference type="ARBA" id="ARBA00022964"/>
    </source>
</evidence>
<accession>A0A7R8X538</accession>
<protein>
    <recommendedName>
        <fullName evidence="3">procollagen-lysine 5-dioxygenase</fullName>
        <ecNumber evidence="3">1.14.11.4</ecNumber>
    </recommendedName>
</protein>
<keyword evidence="7" id="KW-0847">Vitamin C</keyword>
<dbReference type="InterPro" id="IPR029044">
    <property type="entry name" value="Nucleotide-diphossugar_trans"/>
</dbReference>
<evidence type="ECO:0000313" key="15">
    <source>
        <dbReference type="EMBL" id="CAD7244228.1"/>
    </source>
</evidence>
<keyword evidence="9" id="KW-0560">Oxidoreductase</keyword>
<evidence type="ECO:0000256" key="13">
    <source>
        <dbReference type="SAM" id="MobiDB-lite"/>
    </source>
</evidence>
<dbReference type="GO" id="GO:0005506">
    <property type="term" value="F:iron ion binding"/>
    <property type="evidence" value="ECO:0007669"/>
    <property type="project" value="InterPro"/>
</dbReference>
<dbReference type="EMBL" id="CAJPEV010000589">
    <property type="protein sequence ID" value="CAG0886727.1"/>
    <property type="molecule type" value="Genomic_DNA"/>
</dbReference>
<evidence type="ECO:0000256" key="12">
    <source>
        <dbReference type="ARBA" id="ARBA00047930"/>
    </source>
</evidence>
<evidence type="ECO:0000256" key="4">
    <source>
        <dbReference type="ARBA" id="ARBA00022723"/>
    </source>
</evidence>
<sequence length="937" mass="107869">MRILGMGEEWKGGDVMRSPGGAQKIHIIRNAMQKWKDDPKKIVMFTDSYDVVLLGSPEQVKKEFEASGARVLFSAEAFCWPDDTLIPKYPAVENGKRFLNSGGEIFHNLNIFVTVFEGALMSGENCSIIMYRFFRHRVAAPRLEDNRHILPRFIGYAKDLYDMLSEGESLKDDDDDQLFYTLIYLDEKKRAKYGMKLDHQSHIFQNLNGALGEVELLFRGKEAYLQNTAYGTVPLVVHGNGPSKVSLNSLGNYLAKAWNPQDGCLECKENMIDLEHKDVRCVPPHFILKAEKEWPQVLIAIFIEQATPFFEEFLNRIEGLVYPKSKIHLFIHNAAEFHEKDVKEFVDQERDPAYASVKLIHALDNIKEWHAHNLAMEHAVKKDCEWVLSIESTAHLDNPYALRLLIEQNRTVLAPLMIRPYRAWSNFWGALTSDGFYARSFDYMDIIQGEKRGVWNVPYISSAYIIHRSIIKDKDRKPSYIKNLLDPDMAFCENLREKVRPIFPIPPSLVKGISMFVTNRLDWGHLVDPENFETTHLHNELFEIINNRWDWEKRYIHPNYSQSLQEDAVLSQPCPDVFWFPMVSDRYAKELIEELETFGRWSDGTNYDPRLQGSYENVPTVDIHMKQIGFEEEWLHFLREYVRPLQELAFKGYTNDDPRIEGGYENVPTVDIHLNQVGLEKQWLFFLKEYVYPLVQKAFQGYESDPPTAIMNFVVRYKPDEQPSLRPHHDSSTYTINIALNRAGVDFQGGGCRFPRYDCSVNDTKLGWLIMHPGGLTHLHEGLPVTNGTRYILVSFVDPDESELETCGDGCEDHNDLVSQVFYPTSSSSSSSSGPSSPANYSSPTNSSSPSNSSFSLNLTREEEEDYSEEDPLDYWKPPDFSRQAYGGGCQFLRYNCSIRATKRGWMLMHPGRLTHLHEGLPVTKGVRYIQISFVDP</sequence>
<evidence type="ECO:0000256" key="3">
    <source>
        <dbReference type="ARBA" id="ARBA00012264"/>
    </source>
</evidence>
<evidence type="ECO:0000259" key="14">
    <source>
        <dbReference type="PROSITE" id="PS51471"/>
    </source>
</evidence>
<keyword evidence="16" id="KW-1185">Reference proteome</keyword>
<keyword evidence="10" id="KW-0408">Iron</keyword>
<evidence type="ECO:0000256" key="2">
    <source>
        <dbReference type="ARBA" id="ARBA00004240"/>
    </source>
</evidence>
<dbReference type="InterPro" id="IPR005123">
    <property type="entry name" value="Oxoglu/Fe-dep_dioxygenase_dom"/>
</dbReference>
<keyword evidence="11" id="KW-0325">Glycoprotein</keyword>
<dbReference type="Pfam" id="PF03171">
    <property type="entry name" value="2OG-FeII_Oxy"/>
    <property type="match status" value="1"/>
</dbReference>
<dbReference type="Proteomes" id="UP000677054">
    <property type="component" value="Unassembled WGS sequence"/>
</dbReference>